<gene>
    <name evidence="1" type="ORF">CHH72_16155</name>
</gene>
<dbReference type="EMBL" id="NPCC01000027">
    <property type="protein sequence ID" value="PAE87846.1"/>
    <property type="molecule type" value="Genomic_DNA"/>
</dbReference>
<dbReference type="Pfam" id="PF14044">
    <property type="entry name" value="NETI"/>
    <property type="match status" value="1"/>
</dbReference>
<comment type="caution">
    <text evidence="1">The sequence shown here is derived from an EMBL/GenBank/DDBJ whole genome shotgun (WGS) entry which is preliminary data.</text>
</comment>
<evidence type="ECO:0000313" key="1">
    <source>
        <dbReference type="EMBL" id="PAE87846.1"/>
    </source>
</evidence>
<dbReference type="RefSeq" id="WP_073304978.1">
    <property type="nucleotide sequence ID" value="NZ_JAIEWK010000018.1"/>
</dbReference>
<evidence type="ECO:0000313" key="2">
    <source>
        <dbReference type="Proteomes" id="UP000216207"/>
    </source>
</evidence>
<reference evidence="1 2" key="1">
    <citation type="submission" date="2017-07" db="EMBL/GenBank/DDBJ databases">
        <title>Isolation and whole genome analysis of endospore-forming bacteria from heroin.</title>
        <authorList>
            <person name="Kalinowski J."/>
            <person name="Ahrens B."/>
            <person name="Al-Dilaimi A."/>
            <person name="Winkler A."/>
            <person name="Wibberg D."/>
            <person name="Schleenbecker U."/>
            <person name="Ruckert C."/>
            <person name="Wolfel R."/>
            <person name="Grass G."/>
        </authorList>
    </citation>
    <scope>NUCLEOTIDE SEQUENCE [LARGE SCALE GENOMIC DNA]</scope>
    <source>
        <strain evidence="1 2">7539</strain>
    </source>
</reference>
<protein>
    <submittedName>
        <fullName evidence="1">NETI motif-containing protein</fullName>
    </submittedName>
</protein>
<name>A0A268NWI4_SHOCL</name>
<dbReference type="AlphaFoldDB" id="A0A268NWI4"/>
<sequence length="68" mass="7905">MKPKKQTFEVGANETISDCLARMEREGYRPVRRIEKPVFAQKNSKAEPEYVRQRIVFEGIQTDGNDFA</sequence>
<dbReference type="InterPro" id="IPR025930">
    <property type="entry name" value="NETI"/>
</dbReference>
<organism evidence="1 2">
    <name type="scientific">Shouchella clausii</name>
    <name type="common">Alkalihalobacillus clausii</name>
    <dbReference type="NCBI Taxonomy" id="79880"/>
    <lineage>
        <taxon>Bacteria</taxon>
        <taxon>Bacillati</taxon>
        <taxon>Bacillota</taxon>
        <taxon>Bacilli</taxon>
        <taxon>Bacillales</taxon>
        <taxon>Bacillaceae</taxon>
        <taxon>Shouchella</taxon>
    </lineage>
</organism>
<dbReference type="Proteomes" id="UP000216207">
    <property type="component" value="Unassembled WGS sequence"/>
</dbReference>
<accession>A0A268NWI4</accession>
<proteinExistence type="predicted"/>